<reference evidence="6 7" key="1">
    <citation type="submission" date="2018-04" db="EMBL/GenBank/DDBJ databases">
        <title>Subsurface microbial communities from deep shales in Ohio and West Virginia, USA.</title>
        <authorList>
            <person name="Wrighton K."/>
        </authorList>
    </citation>
    <scope>NUCLEOTIDE SEQUENCE [LARGE SCALE GENOMIC DNA]</scope>
    <source>
        <strain evidence="6 7">WC1</strain>
    </source>
</reference>
<keyword evidence="1" id="KW-0663">Pyridoxal phosphate</keyword>
<organism evidence="6 7">
    <name type="scientific">Halanaerobium saccharolyticum</name>
    <dbReference type="NCBI Taxonomy" id="43595"/>
    <lineage>
        <taxon>Bacteria</taxon>
        <taxon>Bacillati</taxon>
        <taxon>Bacillota</taxon>
        <taxon>Clostridia</taxon>
        <taxon>Halanaerobiales</taxon>
        <taxon>Halanaerobiaceae</taxon>
        <taxon>Halanaerobium</taxon>
    </lineage>
</organism>
<feature type="domain" description="HTH gntR-type" evidence="5">
    <location>
        <begin position="12"/>
        <end position="80"/>
    </location>
</feature>
<dbReference type="Gene3D" id="3.90.1150.10">
    <property type="entry name" value="Aspartate Aminotransferase, domain 1"/>
    <property type="match status" value="1"/>
</dbReference>
<accession>A0A2T5RJ54</accession>
<dbReference type="SUPFAM" id="SSF46785">
    <property type="entry name" value="Winged helix' DNA-binding domain"/>
    <property type="match status" value="1"/>
</dbReference>
<dbReference type="InterPro" id="IPR000524">
    <property type="entry name" value="Tscrpt_reg_HTH_GntR"/>
</dbReference>
<dbReference type="EMBL" id="QAXS01000016">
    <property type="protein sequence ID" value="PTV98508.1"/>
    <property type="molecule type" value="Genomic_DNA"/>
</dbReference>
<dbReference type="InterPro" id="IPR036388">
    <property type="entry name" value="WH-like_DNA-bd_sf"/>
</dbReference>
<evidence type="ECO:0000313" key="7">
    <source>
        <dbReference type="Proteomes" id="UP000244089"/>
    </source>
</evidence>
<dbReference type="CDD" id="cd07377">
    <property type="entry name" value="WHTH_GntR"/>
    <property type="match status" value="1"/>
</dbReference>
<keyword evidence="3" id="KW-0238">DNA-binding</keyword>
<sequence>MFDIDLKRDGEENLYTQIYEAIRAEILADKYTPDTKMPSIRRLASRLSVNAETVVKAYDLLAAENLIYKKEGSGSYIAPAAALKSNGDDQRLRILSSKNFSAPTKVIDFSGAESEKEFLEEYSWDLIFDRFYSNLQGNVFAECHPDNAYFKLLQDQYSDLNKKKLFYSSQMELKEIFNSVITNEAELLFTSGNNISGFNTLFDSEGEIFSNSDFQVESNQISSGQDSKSNFHLSPADYDSLMDYLEENTIDYLLVSDESTAAGILDWSLSKLKSLLELAQMLKFKLIILELFGLYSENPKLKELLNSKFGDQIILIQALTERIFPGLKTGLIVLDESDFLNEKSGKKIINNYSLNKILTENKFSAGDNLVYNLIDYYFKNDYLSKRVKFLKQRLKNKKLLLIENVKEHFQGVQAVENNSLFYLKLVLNQPINQHDFKVFAEKNSILLPDYSNFAAAAESSELIISPVTLTQFSIKQGVMSLAKVYWQFIS</sequence>
<keyword evidence="4" id="KW-0804">Transcription</keyword>
<evidence type="ECO:0000256" key="2">
    <source>
        <dbReference type="ARBA" id="ARBA00023015"/>
    </source>
</evidence>
<dbReference type="Proteomes" id="UP000244089">
    <property type="component" value="Unassembled WGS sequence"/>
</dbReference>
<comment type="caution">
    <text evidence="6">The sequence shown here is derived from an EMBL/GenBank/DDBJ whole genome shotgun (WGS) entry which is preliminary data.</text>
</comment>
<protein>
    <submittedName>
        <fullName evidence="6">Regulatory GntR family protein</fullName>
    </submittedName>
</protein>
<dbReference type="AlphaFoldDB" id="A0A2T5RJ54"/>
<evidence type="ECO:0000259" key="5">
    <source>
        <dbReference type="PROSITE" id="PS50949"/>
    </source>
</evidence>
<dbReference type="InterPro" id="IPR036390">
    <property type="entry name" value="WH_DNA-bd_sf"/>
</dbReference>
<dbReference type="RefSeq" id="WP_108140409.1">
    <property type="nucleotide sequence ID" value="NZ_QAXS01000016.1"/>
</dbReference>
<dbReference type="InterPro" id="IPR015421">
    <property type="entry name" value="PyrdxlP-dep_Trfase_major"/>
</dbReference>
<proteinExistence type="predicted"/>
<dbReference type="PANTHER" id="PTHR46577:SF1">
    <property type="entry name" value="HTH-TYPE TRANSCRIPTIONAL REGULATORY PROTEIN GABR"/>
    <property type="match status" value="1"/>
</dbReference>
<gene>
    <name evidence="6" type="ORF">C8C76_11637</name>
</gene>
<dbReference type="GO" id="GO:0003824">
    <property type="term" value="F:catalytic activity"/>
    <property type="evidence" value="ECO:0007669"/>
    <property type="project" value="UniProtKB-ARBA"/>
</dbReference>
<dbReference type="Pfam" id="PF00392">
    <property type="entry name" value="GntR"/>
    <property type="match status" value="1"/>
</dbReference>
<evidence type="ECO:0000256" key="4">
    <source>
        <dbReference type="ARBA" id="ARBA00023163"/>
    </source>
</evidence>
<dbReference type="InterPro" id="IPR051446">
    <property type="entry name" value="HTH_trans_reg/aminotransferase"/>
</dbReference>
<dbReference type="InterPro" id="IPR015422">
    <property type="entry name" value="PyrdxlP-dep_Trfase_small"/>
</dbReference>
<evidence type="ECO:0000256" key="1">
    <source>
        <dbReference type="ARBA" id="ARBA00022898"/>
    </source>
</evidence>
<dbReference type="Gene3D" id="3.40.640.10">
    <property type="entry name" value="Type I PLP-dependent aspartate aminotransferase-like (Major domain)"/>
    <property type="match status" value="1"/>
</dbReference>
<dbReference type="PANTHER" id="PTHR46577">
    <property type="entry name" value="HTH-TYPE TRANSCRIPTIONAL REGULATORY PROTEIN GABR"/>
    <property type="match status" value="1"/>
</dbReference>
<evidence type="ECO:0000313" key="6">
    <source>
        <dbReference type="EMBL" id="PTV98508.1"/>
    </source>
</evidence>
<dbReference type="GO" id="GO:0003700">
    <property type="term" value="F:DNA-binding transcription factor activity"/>
    <property type="evidence" value="ECO:0007669"/>
    <property type="project" value="InterPro"/>
</dbReference>
<dbReference type="PROSITE" id="PS50949">
    <property type="entry name" value="HTH_GNTR"/>
    <property type="match status" value="1"/>
</dbReference>
<dbReference type="Gene3D" id="1.10.10.10">
    <property type="entry name" value="Winged helix-like DNA-binding domain superfamily/Winged helix DNA-binding domain"/>
    <property type="match status" value="1"/>
</dbReference>
<dbReference type="GO" id="GO:0003677">
    <property type="term" value="F:DNA binding"/>
    <property type="evidence" value="ECO:0007669"/>
    <property type="project" value="UniProtKB-KW"/>
</dbReference>
<name>A0A2T5RJ54_9FIRM</name>
<dbReference type="SMART" id="SM00345">
    <property type="entry name" value="HTH_GNTR"/>
    <property type="match status" value="1"/>
</dbReference>
<keyword evidence="2" id="KW-0805">Transcription regulation</keyword>
<evidence type="ECO:0000256" key="3">
    <source>
        <dbReference type="ARBA" id="ARBA00023125"/>
    </source>
</evidence>
<dbReference type="OrthoDB" id="9808770at2"/>